<dbReference type="VEuPathDB" id="VectorBase:ASTEI11400"/>
<dbReference type="EnsemblMetazoa" id="ASTEI11400-RA">
    <property type="protein sequence ID" value="ASTEI11400-PA"/>
    <property type="gene ID" value="ASTEI11400"/>
</dbReference>
<reference evidence="3" key="1">
    <citation type="journal article" date="2014" name="Genome Biol.">
        <title>Genome analysis of a major urban malaria vector mosquito, Anopheles stephensi.</title>
        <authorList>
            <person name="Jiang X."/>
            <person name="Peery A."/>
            <person name="Hall A.B."/>
            <person name="Sharma A."/>
            <person name="Chen X.G."/>
            <person name="Waterhouse R.M."/>
            <person name="Komissarov A."/>
            <person name="Riehle M.M."/>
            <person name="Shouche Y."/>
            <person name="Sharakhova M.V."/>
            <person name="Lawson D."/>
            <person name="Pakpour N."/>
            <person name="Arensburger P."/>
            <person name="Davidson V.L."/>
            <person name="Eiglmeier K."/>
            <person name="Emrich S."/>
            <person name="George P."/>
            <person name="Kennedy R.C."/>
            <person name="Mane S.P."/>
            <person name="Maslen G."/>
            <person name="Oringanje C."/>
            <person name="Qi Y."/>
            <person name="Settlage R."/>
            <person name="Tojo M."/>
            <person name="Tubio J.M."/>
            <person name="Unger M.F."/>
            <person name="Wang B."/>
            <person name="Vernick K.D."/>
            <person name="Ribeiro J.M."/>
            <person name="James A.A."/>
            <person name="Michel K."/>
            <person name="Riehle M.A."/>
            <person name="Luckhart S."/>
            <person name="Sharakhov I.V."/>
            <person name="Tu Z."/>
        </authorList>
    </citation>
    <scope>NUCLEOTIDE SEQUENCE [LARGE SCALE GENOMIC DNA]</scope>
    <source>
        <strain evidence="3">Indian</strain>
    </source>
</reference>
<dbReference type="OMA" id="RVKPGWY"/>
<keyword evidence="3" id="KW-1185">Reference proteome</keyword>
<evidence type="ECO:0000313" key="2">
    <source>
        <dbReference type="EnsemblMetazoa" id="ASTEI11400-PA"/>
    </source>
</evidence>
<dbReference type="STRING" id="30069.A0A182YSG4"/>
<evidence type="ECO:0000313" key="3">
    <source>
        <dbReference type="Proteomes" id="UP000076408"/>
    </source>
</evidence>
<feature type="compositionally biased region" description="Basic residues" evidence="1">
    <location>
        <begin position="242"/>
        <end position="256"/>
    </location>
</feature>
<feature type="region of interest" description="Disordered" evidence="1">
    <location>
        <begin position="129"/>
        <end position="256"/>
    </location>
</feature>
<dbReference type="VEuPathDB" id="VectorBase:ASTE006003"/>
<sequence>MRCYPFHFAVMSQQEKYKRILTYYKTAIQQQQQQASSTPNALPQWYDVNYAYSGLHSIIHPPPPDVNLWGCGSPIKLEPQQQPLEIECKFCFENYAQYSCQFYPPQPADFAVKSFRRGRVVVCECCDHSDGENEKAQPDVVATGADEPGSLASTSQVPCGGGGGGEANSSENVAQDAQDQKRRPLAEEDQLKETEVRVSKRPKCEASVISADGSSSGVGGNTNGTNGAAHKPRVKPGWYGKGYRKHLRRKKRTSQG</sequence>
<feature type="compositionally biased region" description="Basic and acidic residues" evidence="1">
    <location>
        <begin position="178"/>
        <end position="204"/>
    </location>
</feature>
<reference evidence="2" key="2">
    <citation type="submission" date="2020-05" db="UniProtKB">
        <authorList>
            <consortium name="EnsemblMetazoa"/>
        </authorList>
    </citation>
    <scope>IDENTIFICATION</scope>
    <source>
        <strain evidence="2">Indian</strain>
    </source>
</reference>
<organism evidence="2 3">
    <name type="scientific">Anopheles stephensi</name>
    <name type="common">Indo-Pakistan malaria mosquito</name>
    <dbReference type="NCBI Taxonomy" id="30069"/>
    <lineage>
        <taxon>Eukaryota</taxon>
        <taxon>Metazoa</taxon>
        <taxon>Ecdysozoa</taxon>
        <taxon>Arthropoda</taxon>
        <taxon>Hexapoda</taxon>
        <taxon>Insecta</taxon>
        <taxon>Pterygota</taxon>
        <taxon>Neoptera</taxon>
        <taxon>Endopterygota</taxon>
        <taxon>Diptera</taxon>
        <taxon>Nematocera</taxon>
        <taxon>Culicoidea</taxon>
        <taxon>Culicidae</taxon>
        <taxon>Anophelinae</taxon>
        <taxon>Anopheles</taxon>
    </lineage>
</organism>
<proteinExistence type="predicted"/>
<accession>A0A182YSG4</accession>
<feature type="compositionally biased region" description="Polar residues" evidence="1">
    <location>
        <begin position="167"/>
        <end position="177"/>
    </location>
</feature>
<dbReference type="AlphaFoldDB" id="A0A182YSG4"/>
<name>A0A182YSG4_ANOST</name>
<dbReference type="VEuPathDB" id="VectorBase:ASTEI20_044722"/>
<evidence type="ECO:0000256" key="1">
    <source>
        <dbReference type="SAM" id="MobiDB-lite"/>
    </source>
</evidence>
<protein>
    <submittedName>
        <fullName evidence="2">Uncharacterized protein</fullName>
    </submittedName>
</protein>
<dbReference type="Proteomes" id="UP000076408">
    <property type="component" value="Unassembled WGS sequence"/>
</dbReference>